<gene>
    <name evidence="4" type="ORF">MKK02DRAFT_29333</name>
</gene>
<reference evidence="4" key="1">
    <citation type="journal article" date="2022" name="G3 (Bethesda)">
        <title>High quality genome of the basidiomycete yeast Dioszegia hungarica PDD-24b-2 isolated from cloud water.</title>
        <authorList>
            <person name="Jarrige D."/>
            <person name="Haridas S."/>
            <person name="Bleykasten-Grosshans C."/>
            <person name="Joly M."/>
            <person name="Nadalig T."/>
            <person name="Sancelme M."/>
            <person name="Vuilleumier S."/>
            <person name="Grigoriev I.V."/>
            <person name="Amato P."/>
            <person name="Bringel F."/>
        </authorList>
    </citation>
    <scope>NUCLEOTIDE SEQUENCE</scope>
    <source>
        <strain evidence="4">PDD-24b-2</strain>
    </source>
</reference>
<name>A0AA38HEG7_9TREE</name>
<feature type="compositionally biased region" description="Polar residues" evidence="1">
    <location>
        <begin position="45"/>
        <end position="55"/>
    </location>
</feature>
<dbReference type="PANTHER" id="PTHR12203">
    <property type="entry name" value="KDEL LYS-ASP-GLU-LEU CONTAINING - RELATED"/>
    <property type="match status" value="1"/>
</dbReference>
<dbReference type="RefSeq" id="XP_052949005.1">
    <property type="nucleotide sequence ID" value="XM_053087793.1"/>
</dbReference>
<accession>A0AA38HEG7</accession>
<evidence type="ECO:0000256" key="1">
    <source>
        <dbReference type="SAM" id="MobiDB-lite"/>
    </source>
</evidence>
<protein>
    <recommendedName>
        <fullName evidence="3">Glycosyl transferase CAP10 domain-containing protein</fullName>
    </recommendedName>
</protein>
<dbReference type="AlphaFoldDB" id="A0AA38HEG7"/>
<dbReference type="Pfam" id="PF05686">
    <property type="entry name" value="Glyco_transf_90"/>
    <property type="match status" value="1"/>
</dbReference>
<evidence type="ECO:0000313" key="5">
    <source>
        <dbReference type="Proteomes" id="UP001164286"/>
    </source>
</evidence>
<dbReference type="Proteomes" id="UP001164286">
    <property type="component" value="Unassembled WGS sequence"/>
</dbReference>
<feature type="compositionally biased region" description="Low complexity" evidence="1">
    <location>
        <begin position="19"/>
        <end position="33"/>
    </location>
</feature>
<organism evidence="4 5">
    <name type="scientific">Dioszegia hungarica</name>
    <dbReference type="NCBI Taxonomy" id="4972"/>
    <lineage>
        <taxon>Eukaryota</taxon>
        <taxon>Fungi</taxon>
        <taxon>Dikarya</taxon>
        <taxon>Basidiomycota</taxon>
        <taxon>Agaricomycotina</taxon>
        <taxon>Tremellomycetes</taxon>
        <taxon>Tremellales</taxon>
        <taxon>Bulleribasidiaceae</taxon>
        <taxon>Dioszegia</taxon>
    </lineage>
</organism>
<feature type="region of interest" description="Disordered" evidence="1">
    <location>
        <begin position="77"/>
        <end position="100"/>
    </location>
</feature>
<keyword evidence="2" id="KW-1133">Transmembrane helix</keyword>
<feature type="compositionally biased region" description="Low complexity" evidence="1">
    <location>
        <begin position="193"/>
        <end position="202"/>
    </location>
</feature>
<evidence type="ECO:0000256" key="2">
    <source>
        <dbReference type="SAM" id="Phobius"/>
    </source>
</evidence>
<sequence length="747" mass="82194">MAHREPQPTAGAGSVPMATSTSTSSSTSTSTSSADQPAAARARHTPQTQSSSQAPVSILTNAYSSPHLHLLSVPEKTHLHPLSDPGLDSPRDIKGSRKRRPSAVWTLPAPLLARLRAEDERRRIWVGLLLLLGAGAVLLIWALRTAGVPVGEGWGLVDDVSGLRGDKSVQLGHFDIALERGGKGPSGKGKGKAQGVAKGSKANNKKKMKWDQPKSKSNDGLLRFNPTDLVDSKAPHPITTLIEEAQTAWKEKNARQSKTLKEATGEYRRRYARAPPKGFEKWWRYVKTHNVPLPDEYDQISADIHSFHPHRPAVISTKQARAAALPDTYVIRNTAGQLSVTKNYDAQRHPGGDQRVAAQLDMVKDVAGDIPDFEAVWSVHDTGRGFVSWSQRGELERAREEGSFLDEEENDEQYGWSALCPFSTDFASALYTDPSPPNPATSKSLISSHPLSYSICAHPSLVPIHGATAGPYRSPITSGHLPLFSYSRHALQSDILGIPYSHLVKIPPTPWEDKTEDRLLWRGGLTGAHYDDKVEWRKGQRFRLLDLHKGGPTSVLTPTGSGAPVQLTETTYSAAAAHYLDVGATGKPIQCDPSTCSLIAKEYTFLPRMEHKEAAAYKYVLDVDGNAWSARFRGLLSTGTVVLKSTIMPEWWTDRAQAWVHYVPIKVDYGDLMDVMAYFTGDLTPSKANGNDTAGRLIAEAGQEWAATHWRQEDMTAYTYRLYLEWARVWSGGDRMGGYVYDEKDEV</sequence>
<feature type="transmembrane region" description="Helical" evidence="2">
    <location>
        <begin position="124"/>
        <end position="143"/>
    </location>
</feature>
<evidence type="ECO:0000313" key="4">
    <source>
        <dbReference type="EMBL" id="KAI9639228.1"/>
    </source>
</evidence>
<dbReference type="InterPro" id="IPR051091">
    <property type="entry name" value="O-Glucosyltr/Glycosyltrsf_90"/>
</dbReference>
<dbReference type="SMART" id="SM00672">
    <property type="entry name" value="CAP10"/>
    <property type="match status" value="1"/>
</dbReference>
<comment type="caution">
    <text evidence="4">The sequence shown here is derived from an EMBL/GenBank/DDBJ whole genome shotgun (WGS) entry which is preliminary data.</text>
</comment>
<proteinExistence type="predicted"/>
<dbReference type="GeneID" id="77726998"/>
<keyword evidence="2" id="KW-0472">Membrane</keyword>
<feature type="region of interest" description="Disordered" evidence="1">
    <location>
        <begin position="1"/>
        <end position="55"/>
    </location>
</feature>
<feature type="region of interest" description="Disordered" evidence="1">
    <location>
        <begin position="180"/>
        <end position="228"/>
    </location>
</feature>
<dbReference type="PANTHER" id="PTHR12203:SF118">
    <property type="entry name" value="BETA-1,2-XYLOSYLTRANSFERASE 1"/>
    <property type="match status" value="1"/>
</dbReference>
<keyword evidence="5" id="KW-1185">Reference proteome</keyword>
<dbReference type="InterPro" id="IPR006598">
    <property type="entry name" value="CAP10"/>
</dbReference>
<feature type="domain" description="Glycosyl transferase CAP10" evidence="3">
    <location>
        <begin position="468"/>
        <end position="726"/>
    </location>
</feature>
<dbReference type="EMBL" id="JAKWFO010000001">
    <property type="protein sequence ID" value="KAI9639228.1"/>
    <property type="molecule type" value="Genomic_DNA"/>
</dbReference>
<evidence type="ECO:0000259" key="3">
    <source>
        <dbReference type="SMART" id="SM00672"/>
    </source>
</evidence>
<keyword evidence="2" id="KW-0812">Transmembrane</keyword>